<name>A0A0B1SMB5_OESDE</name>
<gene>
    <name evidence="1" type="ORF">OESDEN_13771</name>
</gene>
<evidence type="ECO:0008006" key="3">
    <source>
        <dbReference type="Google" id="ProtNLM"/>
    </source>
</evidence>
<reference evidence="1 2" key="1">
    <citation type="submission" date="2014-03" db="EMBL/GenBank/DDBJ databases">
        <title>Draft genome of the hookworm Oesophagostomum dentatum.</title>
        <authorList>
            <person name="Mitreva M."/>
        </authorList>
    </citation>
    <scope>NUCLEOTIDE SEQUENCE [LARGE SCALE GENOMIC DNA]</scope>
    <source>
        <strain evidence="1 2">OD-Hann</strain>
    </source>
</reference>
<keyword evidence="2" id="KW-1185">Reference proteome</keyword>
<organism evidence="1 2">
    <name type="scientific">Oesophagostomum dentatum</name>
    <name type="common">Nodular worm</name>
    <dbReference type="NCBI Taxonomy" id="61180"/>
    <lineage>
        <taxon>Eukaryota</taxon>
        <taxon>Metazoa</taxon>
        <taxon>Ecdysozoa</taxon>
        <taxon>Nematoda</taxon>
        <taxon>Chromadorea</taxon>
        <taxon>Rhabditida</taxon>
        <taxon>Rhabditina</taxon>
        <taxon>Rhabditomorpha</taxon>
        <taxon>Strongyloidea</taxon>
        <taxon>Strongylidae</taxon>
        <taxon>Oesophagostomum</taxon>
    </lineage>
</organism>
<accession>A0A0B1SMB5</accession>
<evidence type="ECO:0000313" key="1">
    <source>
        <dbReference type="EMBL" id="KHJ86478.1"/>
    </source>
</evidence>
<dbReference type="OrthoDB" id="5848938at2759"/>
<dbReference type="AlphaFoldDB" id="A0A0B1SMB5"/>
<protein>
    <recommendedName>
        <fullName evidence="3">MULE transposase domain-containing protein</fullName>
    </recommendedName>
</protein>
<dbReference type="EMBL" id="KN560304">
    <property type="protein sequence ID" value="KHJ86478.1"/>
    <property type="molecule type" value="Genomic_DNA"/>
</dbReference>
<sequence length="605" mass="69484">MAEISVIILSTYKAMSFNNVQKSSLKSYVLIPLSPPYLTRLVAQSPVPPRLVAQSPVPPRLVAQSPVPPRLVAQSPVPPRLVAQSPVPPRLVAQSPVPPRLVAQSQPRSFESQTLTPVSVSKFGKHPVLVYAIPGGSRCYSFKFHKKTKSATTYRCVHCHKNGFRVQIEVIGDEFQTDPCMIPHRCIPKKWSINFVERFLYNKLQEIRNDPRFADAPVRKLWQEMLDAFPLMRHFSMDEIKEVMDEFYATGYLKRRRTIAKSIEKHGKPTASLDDVPENLRTAMDGSQFLQSSSPGLYIYYSKATLKKAVDNGLQALVADGIHKLPPRALGDNGQLYTIHGVCNGGVDVPLFHTLTSRKHQNIYIKVFGMVKTELLALGFDVSRLRIILDFERAALVGIRQHFPESCVEGCGFHLAQAWNRRALKLGLKMHMKDARVRKWWMTIKGMIFLPPHLHRKVPAFYRPSVGGDHPAHEKCKQFLEYLRENWYDGPFAGIWNKWDKKELRTSNIAESYHRVLRVLIKEDRAPVRKTLMCLKGSDNRAMCTLRNLEKGIVRRLRRKDVKRREKIDNLMEEYRTQLFQPCPSTRIIIRYCRKMARFISEKVI</sequence>
<evidence type="ECO:0000313" key="2">
    <source>
        <dbReference type="Proteomes" id="UP000053660"/>
    </source>
</evidence>
<dbReference type="Proteomes" id="UP000053660">
    <property type="component" value="Unassembled WGS sequence"/>
</dbReference>
<proteinExistence type="predicted"/>